<dbReference type="Proteomes" id="UP000231382">
    <property type="component" value="Unassembled WGS sequence"/>
</dbReference>
<dbReference type="CDD" id="cd13399">
    <property type="entry name" value="Slt35-like"/>
    <property type="match status" value="1"/>
</dbReference>
<protein>
    <recommendedName>
        <fullName evidence="1">Transglycosylase SLT domain-containing protein</fullName>
    </recommendedName>
</protein>
<dbReference type="InterPro" id="IPR043426">
    <property type="entry name" value="MltB-like"/>
</dbReference>
<sequence length="250" mass="26821">MLMPLFFERLCVLSRRVGENLKNNSKKLFATVPIVLLVTTPLSITTTLPEVMSLNVPKTDTAVTLPSFVLATDSPKVVLISTTTPKIIPGESVSGRETRLAAEAAAKAVAEAARKAKLTQSVRISATSDPTDFDVLYRGAGEAFGVDWQVLKAIHQVETGSSGSTTRSNPSGATGPMQFMPSTFRGHAVDGDGDGVKNVHNVSDAIYSAAKLLSDCNYQADKDNAILKYNRSISYLNKIKNLARSYGLEI</sequence>
<dbReference type="GO" id="GO:0009253">
    <property type="term" value="P:peptidoglycan catabolic process"/>
    <property type="evidence" value="ECO:0007669"/>
    <property type="project" value="TreeGrafter"/>
</dbReference>
<reference evidence="3" key="1">
    <citation type="submission" date="2017-09" db="EMBL/GenBank/DDBJ databases">
        <title>Depth-based differentiation of microbial function through sediment-hosted aquifers and enrichment of novel symbionts in the deep terrestrial subsurface.</title>
        <authorList>
            <person name="Probst A.J."/>
            <person name="Ladd B."/>
            <person name="Jarett J.K."/>
            <person name="Geller-Mcgrath D.E."/>
            <person name="Sieber C.M.K."/>
            <person name="Emerson J.B."/>
            <person name="Anantharaman K."/>
            <person name="Thomas B.C."/>
            <person name="Malmstrom R."/>
            <person name="Stieglmeier M."/>
            <person name="Klingl A."/>
            <person name="Woyke T."/>
            <person name="Ryan C.M."/>
            <person name="Banfield J.F."/>
        </authorList>
    </citation>
    <scope>NUCLEOTIDE SEQUENCE [LARGE SCALE GENOMIC DNA]</scope>
</reference>
<dbReference type="GO" id="GO:0008933">
    <property type="term" value="F:peptidoglycan lytic transglycosylase activity"/>
    <property type="evidence" value="ECO:0007669"/>
    <property type="project" value="TreeGrafter"/>
</dbReference>
<comment type="caution">
    <text evidence="2">The sequence shown here is derived from an EMBL/GenBank/DDBJ whole genome shotgun (WGS) entry which is preliminary data.</text>
</comment>
<dbReference type="InterPro" id="IPR031304">
    <property type="entry name" value="SLT_2"/>
</dbReference>
<evidence type="ECO:0000259" key="1">
    <source>
        <dbReference type="Pfam" id="PF13406"/>
    </source>
</evidence>
<dbReference type="Gene3D" id="1.10.530.10">
    <property type="match status" value="1"/>
</dbReference>
<evidence type="ECO:0000313" key="3">
    <source>
        <dbReference type="Proteomes" id="UP000231382"/>
    </source>
</evidence>
<proteinExistence type="predicted"/>
<dbReference type="SUPFAM" id="SSF53955">
    <property type="entry name" value="Lysozyme-like"/>
    <property type="match status" value="1"/>
</dbReference>
<gene>
    <name evidence="2" type="ORF">COT78_02905</name>
</gene>
<dbReference type="Pfam" id="PF13406">
    <property type="entry name" value="SLT_2"/>
    <property type="match status" value="1"/>
</dbReference>
<dbReference type="EMBL" id="PEZW01000018">
    <property type="protein sequence ID" value="PIS07623.1"/>
    <property type="molecule type" value="Genomic_DNA"/>
</dbReference>
<accession>A0A2H0W6A2</accession>
<evidence type="ECO:0000313" key="2">
    <source>
        <dbReference type="EMBL" id="PIS07623.1"/>
    </source>
</evidence>
<dbReference type="AlphaFoldDB" id="A0A2H0W6A2"/>
<dbReference type="InterPro" id="IPR023346">
    <property type="entry name" value="Lysozyme-like_dom_sf"/>
</dbReference>
<dbReference type="PANTHER" id="PTHR30163">
    <property type="entry name" value="MEMBRANE-BOUND LYTIC MUREIN TRANSGLYCOSYLASE B"/>
    <property type="match status" value="1"/>
</dbReference>
<organism evidence="2 3">
    <name type="scientific">Candidatus Berkelbacteria bacterium CG10_big_fil_rev_8_21_14_0_10_43_13</name>
    <dbReference type="NCBI Taxonomy" id="1974514"/>
    <lineage>
        <taxon>Bacteria</taxon>
        <taxon>Candidatus Berkelbacteria</taxon>
    </lineage>
</organism>
<dbReference type="PANTHER" id="PTHR30163:SF8">
    <property type="entry name" value="LYTIC MUREIN TRANSGLYCOSYLASE"/>
    <property type="match status" value="1"/>
</dbReference>
<feature type="domain" description="Transglycosylase SLT" evidence="1">
    <location>
        <begin position="166"/>
        <end position="223"/>
    </location>
</feature>
<name>A0A2H0W6A2_9BACT</name>